<accession>A0A2I0HF72</accession>
<comment type="caution">
    <text evidence="1">The sequence shown here is derived from an EMBL/GenBank/DDBJ whole genome shotgun (WGS) entry which is preliminary data.</text>
</comment>
<name>A0A2I0HF72_PUNGR</name>
<sequence>DDARREENGAQRFTTLDHLGELVQAPIAILDTSVTFTRVATPEPLTVDEGVDAFPVETMEE</sequence>
<feature type="non-terminal residue" evidence="1">
    <location>
        <position position="61"/>
    </location>
</feature>
<evidence type="ECO:0000313" key="2">
    <source>
        <dbReference type="Proteomes" id="UP000233551"/>
    </source>
</evidence>
<proteinExistence type="predicted"/>
<dbReference type="AlphaFoldDB" id="A0A2I0HF72"/>
<dbReference type="EMBL" id="PGOL01037756">
    <property type="protein sequence ID" value="PKI20862.1"/>
    <property type="molecule type" value="Genomic_DNA"/>
</dbReference>
<organism evidence="1 2">
    <name type="scientific">Punica granatum</name>
    <name type="common">Pomegranate</name>
    <dbReference type="NCBI Taxonomy" id="22663"/>
    <lineage>
        <taxon>Eukaryota</taxon>
        <taxon>Viridiplantae</taxon>
        <taxon>Streptophyta</taxon>
        <taxon>Embryophyta</taxon>
        <taxon>Tracheophyta</taxon>
        <taxon>Spermatophyta</taxon>
        <taxon>Magnoliopsida</taxon>
        <taxon>eudicotyledons</taxon>
        <taxon>Gunneridae</taxon>
        <taxon>Pentapetalae</taxon>
        <taxon>rosids</taxon>
        <taxon>malvids</taxon>
        <taxon>Myrtales</taxon>
        <taxon>Lythraceae</taxon>
        <taxon>Punica</taxon>
    </lineage>
</organism>
<dbReference type="Proteomes" id="UP000233551">
    <property type="component" value="Unassembled WGS sequence"/>
</dbReference>
<protein>
    <submittedName>
        <fullName evidence="1">Uncharacterized protein</fullName>
    </submittedName>
</protein>
<gene>
    <name evidence="1" type="ORF">CRG98_049270</name>
</gene>
<evidence type="ECO:0000313" key="1">
    <source>
        <dbReference type="EMBL" id="PKI20862.1"/>
    </source>
</evidence>
<feature type="non-terminal residue" evidence="1">
    <location>
        <position position="1"/>
    </location>
</feature>
<keyword evidence="2" id="KW-1185">Reference proteome</keyword>
<reference evidence="1 2" key="1">
    <citation type="submission" date="2017-11" db="EMBL/GenBank/DDBJ databases">
        <title>De-novo sequencing of pomegranate (Punica granatum L.) genome.</title>
        <authorList>
            <person name="Akparov Z."/>
            <person name="Amiraslanov A."/>
            <person name="Hajiyeva S."/>
            <person name="Abbasov M."/>
            <person name="Kaur K."/>
            <person name="Hamwieh A."/>
            <person name="Solovyev V."/>
            <person name="Salamov A."/>
            <person name="Braich B."/>
            <person name="Kosarev P."/>
            <person name="Mahmoud A."/>
            <person name="Hajiyev E."/>
            <person name="Babayeva S."/>
            <person name="Izzatullayeva V."/>
            <person name="Mammadov A."/>
            <person name="Mammadov A."/>
            <person name="Sharifova S."/>
            <person name="Ojaghi J."/>
            <person name="Eynullazada K."/>
            <person name="Bayramov B."/>
            <person name="Abdulazimova A."/>
            <person name="Shahmuradov I."/>
        </authorList>
    </citation>
    <scope>NUCLEOTIDE SEQUENCE [LARGE SCALE GENOMIC DNA]</scope>
    <source>
        <strain evidence="2">cv. AG2017</strain>
        <tissue evidence="1">Leaf</tissue>
    </source>
</reference>